<protein>
    <submittedName>
        <fullName evidence="2">NAD-dependent epimerase/dehydratase family protein</fullName>
    </submittedName>
    <submittedName>
        <fullName evidence="3">Nucleoside-diphosphate-sugar epimerase</fullName>
    </submittedName>
</protein>
<feature type="domain" description="NAD-dependent epimerase/dehydratase" evidence="1">
    <location>
        <begin position="3"/>
        <end position="216"/>
    </location>
</feature>
<accession>A0A9X3PM59</accession>
<organism evidence="2 4">
    <name type="scientific">Glycomyces lechevalierae</name>
    <dbReference type="NCBI Taxonomy" id="256034"/>
    <lineage>
        <taxon>Bacteria</taxon>
        <taxon>Bacillati</taxon>
        <taxon>Actinomycetota</taxon>
        <taxon>Actinomycetes</taxon>
        <taxon>Glycomycetales</taxon>
        <taxon>Glycomycetaceae</taxon>
        <taxon>Glycomyces</taxon>
    </lineage>
</organism>
<comment type="caution">
    <text evidence="2">The sequence shown here is derived from an EMBL/GenBank/DDBJ whole genome shotgun (WGS) entry which is preliminary data.</text>
</comment>
<sequence>MRVFVTGATGFIGSAVVPDLIAAGHDVVGLARSEAKAAALEAAGAQARIGTIDDLDLLRDAAADADAVIHLAFKHDIAFSGDFPAAAAADRTAIDAFGEALRGTGKAFTIASGALETAPGEVATEHDRPDLGEGSGAAVRLANAQAVLDLADQGVRSSVVRVPIVHGENDPGFLTVLVEIARSRGVSGHVDDGSARWPAAHLADVATVFRLAIEKAPAGSVLHAVDDEGVPFREIAAAVGAGLGIPTVSVPGDEAIAHFGWLGAFAAVDRGASSDYTRELLGWKPNGPSLLADLEQGHYFK</sequence>
<dbReference type="Gene3D" id="3.40.50.720">
    <property type="entry name" value="NAD(P)-binding Rossmann-like Domain"/>
    <property type="match status" value="1"/>
</dbReference>
<evidence type="ECO:0000313" key="4">
    <source>
        <dbReference type="Proteomes" id="UP001145799"/>
    </source>
</evidence>
<dbReference type="InterPro" id="IPR051783">
    <property type="entry name" value="NAD(P)-dependent_oxidoreduct"/>
</dbReference>
<dbReference type="SUPFAM" id="SSF51735">
    <property type="entry name" value="NAD(P)-binding Rossmann-fold domains"/>
    <property type="match status" value="1"/>
</dbReference>
<dbReference type="PANTHER" id="PTHR48079">
    <property type="entry name" value="PROTEIN YEEZ"/>
    <property type="match status" value="1"/>
</dbReference>
<name>A0A9X3PM59_9ACTN</name>
<dbReference type="Proteomes" id="UP001145799">
    <property type="component" value="Unassembled WGS sequence"/>
</dbReference>
<dbReference type="Proteomes" id="UP001183604">
    <property type="component" value="Unassembled WGS sequence"/>
</dbReference>
<reference evidence="3 5" key="2">
    <citation type="submission" date="2023-07" db="EMBL/GenBank/DDBJ databases">
        <title>Sequencing the genomes of 1000 actinobacteria strains.</title>
        <authorList>
            <person name="Klenk H.-P."/>
        </authorList>
    </citation>
    <scope>NUCLEOTIDE SEQUENCE [LARGE SCALE GENOMIC DNA]</scope>
    <source>
        <strain evidence="3 5">DSM 44724</strain>
    </source>
</reference>
<dbReference type="InterPro" id="IPR001509">
    <property type="entry name" value="Epimerase_deHydtase"/>
</dbReference>
<reference evidence="2" key="1">
    <citation type="submission" date="2022-12" db="EMBL/GenBank/DDBJ databases">
        <title>Gycomyces niveus sp.nov., a novel actinomycete isolated from soil in Shouguang.</title>
        <authorList>
            <person name="Yang X."/>
        </authorList>
    </citation>
    <scope>NUCLEOTIDE SEQUENCE</scope>
    <source>
        <strain evidence="2">DSM 44724</strain>
    </source>
</reference>
<dbReference type="AlphaFoldDB" id="A0A9X3PM59"/>
<dbReference type="PANTHER" id="PTHR48079:SF6">
    <property type="entry name" value="NAD(P)-BINDING DOMAIN-CONTAINING PROTEIN-RELATED"/>
    <property type="match status" value="1"/>
</dbReference>
<dbReference type="EMBL" id="JAVDYD010000001">
    <property type="protein sequence ID" value="MDR7338851.1"/>
    <property type="molecule type" value="Genomic_DNA"/>
</dbReference>
<dbReference type="RefSeq" id="WP_270122804.1">
    <property type="nucleotide sequence ID" value="NZ_BAAAOM010000004.1"/>
</dbReference>
<evidence type="ECO:0000313" key="3">
    <source>
        <dbReference type="EMBL" id="MDR7338851.1"/>
    </source>
</evidence>
<gene>
    <name evidence="3" type="ORF">J2S69_002570</name>
    <name evidence="2" type="ORF">O2L01_15170</name>
</gene>
<dbReference type="Pfam" id="PF01370">
    <property type="entry name" value="Epimerase"/>
    <property type="match status" value="1"/>
</dbReference>
<keyword evidence="5" id="KW-1185">Reference proteome</keyword>
<dbReference type="GO" id="GO:0005737">
    <property type="term" value="C:cytoplasm"/>
    <property type="evidence" value="ECO:0007669"/>
    <property type="project" value="TreeGrafter"/>
</dbReference>
<dbReference type="InterPro" id="IPR036291">
    <property type="entry name" value="NAD(P)-bd_dom_sf"/>
</dbReference>
<evidence type="ECO:0000259" key="1">
    <source>
        <dbReference type="Pfam" id="PF01370"/>
    </source>
</evidence>
<evidence type="ECO:0000313" key="5">
    <source>
        <dbReference type="Proteomes" id="UP001183604"/>
    </source>
</evidence>
<dbReference type="EMBL" id="JAPZVQ010000009">
    <property type="protein sequence ID" value="MDA1386336.1"/>
    <property type="molecule type" value="Genomic_DNA"/>
</dbReference>
<dbReference type="GO" id="GO:0004029">
    <property type="term" value="F:aldehyde dehydrogenase (NAD+) activity"/>
    <property type="evidence" value="ECO:0007669"/>
    <property type="project" value="TreeGrafter"/>
</dbReference>
<proteinExistence type="predicted"/>
<evidence type="ECO:0000313" key="2">
    <source>
        <dbReference type="EMBL" id="MDA1386336.1"/>
    </source>
</evidence>